<dbReference type="GO" id="GO:0016020">
    <property type="term" value="C:membrane"/>
    <property type="evidence" value="ECO:0007669"/>
    <property type="project" value="InterPro"/>
</dbReference>
<name>A0A7W4Z2J5_9ACTN</name>
<evidence type="ECO:0000259" key="2">
    <source>
        <dbReference type="PROSITE" id="PS51841"/>
    </source>
</evidence>
<sequence>MSPALTAARARLTAVLGLAVAATSLQVTSPAPAAANTEGTHLVINEVSGGNGTGTASTDEYVELYNPTSETITFTGRIMYKSATGSQFSGQGPVTDFVVAPHGYWLVAGANYSGTATPDSRYSFDVSASTTAGGHVLLTGTTGTVTDPYLDPLKVDLVGWGTANKPETTAAPSHPAAGAALRRTNGLDTDNNSVDFVVATRSPRGSSTNGAVTLTKPTAKSFPIGTAITPFTLLAAGGLAPYTYAVSSGALPTGLTLGSTTGQISGTPTVARAAEDVTVRATDGNGDPVYSTFSVEVTPDVDPVAVTNPGSRSFTVGTAVTPFSLATSGGEAPYTYAVTGGSLPPGVELDEDSGEISGTPTAAAAAADVTVTATDAQGSTGATTFSVAVSRGTLTTATPTIDDTTPAVGDVLTAEPGVWAPAPVTLAYQWLSDSAEIADATDPSLTVTADLLDTEVSVRVTGSRAEYEPAVVTSATTSTVVEGQVAFTTSPAVTGTPAVGRTLTAGAGTTVPSNAVPSYQWRRDDVPIDGATDDAYTLVVDDLGPTSRSQ</sequence>
<protein>
    <recommendedName>
        <fullName evidence="2">LTD domain-containing protein</fullName>
    </recommendedName>
</protein>
<dbReference type="RefSeq" id="WP_183594370.1">
    <property type="nucleotide sequence ID" value="NZ_JACHWR010000003.1"/>
</dbReference>
<keyword evidence="4" id="KW-1185">Reference proteome</keyword>
<dbReference type="EMBL" id="JACHWR010000003">
    <property type="protein sequence ID" value="MBB3044509.1"/>
    <property type="molecule type" value="Genomic_DNA"/>
</dbReference>
<dbReference type="InterPro" id="IPR036415">
    <property type="entry name" value="Lamin_tail_dom_sf"/>
</dbReference>
<dbReference type="SUPFAM" id="SSF74853">
    <property type="entry name" value="Lamin A/C globular tail domain"/>
    <property type="match status" value="1"/>
</dbReference>
<dbReference type="InterPro" id="IPR013783">
    <property type="entry name" value="Ig-like_fold"/>
</dbReference>
<dbReference type="Pfam" id="PF05345">
    <property type="entry name" value="He_PIG"/>
    <property type="match status" value="2"/>
</dbReference>
<dbReference type="PROSITE" id="PS51841">
    <property type="entry name" value="LTD"/>
    <property type="match status" value="1"/>
</dbReference>
<dbReference type="Proteomes" id="UP000589626">
    <property type="component" value="Unassembled WGS sequence"/>
</dbReference>
<feature type="domain" description="LTD" evidence="2">
    <location>
        <begin position="29"/>
        <end position="205"/>
    </location>
</feature>
<dbReference type="GO" id="GO:0005509">
    <property type="term" value="F:calcium ion binding"/>
    <property type="evidence" value="ECO:0007669"/>
    <property type="project" value="InterPro"/>
</dbReference>
<comment type="caution">
    <text evidence="3">The sequence shown here is derived from an EMBL/GenBank/DDBJ whole genome shotgun (WGS) entry which is preliminary data.</text>
</comment>
<dbReference type="AlphaFoldDB" id="A0A7W4Z2J5"/>
<organism evidence="3 4">
    <name type="scientific">Nocardioides soli</name>
    <dbReference type="NCBI Taxonomy" id="1036020"/>
    <lineage>
        <taxon>Bacteria</taxon>
        <taxon>Bacillati</taxon>
        <taxon>Actinomycetota</taxon>
        <taxon>Actinomycetes</taxon>
        <taxon>Propionibacteriales</taxon>
        <taxon>Nocardioidaceae</taxon>
        <taxon>Nocardioides</taxon>
    </lineage>
</organism>
<keyword evidence="1" id="KW-0732">Signal</keyword>
<gene>
    <name evidence="3" type="ORF">FHU40_004346</name>
</gene>
<evidence type="ECO:0000313" key="3">
    <source>
        <dbReference type="EMBL" id="MBB3044509.1"/>
    </source>
</evidence>
<reference evidence="3 4" key="1">
    <citation type="submission" date="2020-08" db="EMBL/GenBank/DDBJ databases">
        <title>Sequencing the genomes of 1000 actinobacteria strains.</title>
        <authorList>
            <person name="Klenk H.-P."/>
        </authorList>
    </citation>
    <scope>NUCLEOTIDE SEQUENCE [LARGE SCALE GENOMIC DNA]</scope>
    <source>
        <strain evidence="3 4">DSM 105498</strain>
    </source>
</reference>
<proteinExistence type="predicted"/>
<dbReference type="Gene3D" id="2.60.40.10">
    <property type="entry name" value="Immunoglobulins"/>
    <property type="match status" value="2"/>
</dbReference>
<dbReference type="InterPro" id="IPR015919">
    <property type="entry name" value="Cadherin-like_sf"/>
</dbReference>
<dbReference type="GO" id="GO:0005975">
    <property type="term" value="P:carbohydrate metabolic process"/>
    <property type="evidence" value="ECO:0007669"/>
    <property type="project" value="UniProtKB-ARBA"/>
</dbReference>
<evidence type="ECO:0000313" key="4">
    <source>
        <dbReference type="Proteomes" id="UP000589626"/>
    </source>
</evidence>
<dbReference type="InterPro" id="IPR001322">
    <property type="entry name" value="Lamin_tail_dom"/>
</dbReference>
<feature type="chain" id="PRO_5031334262" description="LTD domain-containing protein" evidence="1">
    <location>
        <begin position="34"/>
        <end position="550"/>
    </location>
</feature>
<feature type="signal peptide" evidence="1">
    <location>
        <begin position="1"/>
        <end position="33"/>
    </location>
</feature>
<evidence type="ECO:0000256" key="1">
    <source>
        <dbReference type="SAM" id="SignalP"/>
    </source>
</evidence>
<dbReference type="Gene3D" id="2.60.40.2700">
    <property type="match status" value="2"/>
</dbReference>
<dbReference type="SUPFAM" id="SSF49313">
    <property type="entry name" value="Cadherin-like"/>
    <property type="match status" value="2"/>
</dbReference>
<accession>A0A7W4Z2J5</accession>